<keyword evidence="8" id="KW-0472">Membrane</keyword>
<dbReference type="PANTHER" id="PTHR46784:SF1">
    <property type="entry name" value="KILLER CELL LECTIN-LIKE RECEPTOR SUBFAMILY B MEMBER 1"/>
    <property type="match status" value="1"/>
</dbReference>
<dbReference type="InterPro" id="IPR051527">
    <property type="entry name" value="KLR_subfamily_B"/>
</dbReference>
<evidence type="ECO:0000256" key="6">
    <source>
        <dbReference type="ARBA" id="ARBA00022989"/>
    </source>
</evidence>
<reference evidence="10" key="1">
    <citation type="submission" date="2022-12" db="EMBL/GenBank/DDBJ databases">
        <authorList>
            <person name="Alioto T."/>
            <person name="Alioto T."/>
            <person name="Gomez Garrido J."/>
        </authorList>
    </citation>
    <scope>NUCLEOTIDE SEQUENCE</scope>
</reference>
<evidence type="ECO:0000256" key="4">
    <source>
        <dbReference type="ARBA" id="ARBA00022734"/>
    </source>
</evidence>
<keyword evidence="5" id="KW-0735">Signal-anchor</keyword>
<keyword evidence="6 8" id="KW-1133">Transmembrane helix</keyword>
<evidence type="ECO:0000256" key="7">
    <source>
        <dbReference type="ARBA" id="ARBA00023157"/>
    </source>
</evidence>
<keyword evidence="3" id="KW-0964">Secreted</keyword>
<dbReference type="InterPro" id="IPR016186">
    <property type="entry name" value="C-type_lectin-like/link_sf"/>
</dbReference>
<feature type="domain" description="C-type lectin" evidence="9">
    <location>
        <begin position="135"/>
        <end position="244"/>
    </location>
</feature>
<organism evidence="10 11">
    <name type="scientific">Podarcis lilfordi</name>
    <name type="common">Lilford's wall lizard</name>
    <dbReference type="NCBI Taxonomy" id="74358"/>
    <lineage>
        <taxon>Eukaryota</taxon>
        <taxon>Metazoa</taxon>
        <taxon>Chordata</taxon>
        <taxon>Craniata</taxon>
        <taxon>Vertebrata</taxon>
        <taxon>Euteleostomi</taxon>
        <taxon>Lepidosauria</taxon>
        <taxon>Squamata</taxon>
        <taxon>Bifurcata</taxon>
        <taxon>Unidentata</taxon>
        <taxon>Episquamata</taxon>
        <taxon>Laterata</taxon>
        <taxon>Lacertibaenia</taxon>
        <taxon>Lacertidae</taxon>
        <taxon>Podarcis</taxon>
    </lineage>
</organism>
<feature type="transmembrane region" description="Helical" evidence="8">
    <location>
        <begin position="51"/>
        <end position="75"/>
    </location>
</feature>
<evidence type="ECO:0000313" key="10">
    <source>
        <dbReference type="EMBL" id="CAI5767962.1"/>
    </source>
</evidence>
<accession>A0AA35P185</accession>
<dbReference type="GO" id="GO:0009986">
    <property type="term" value="C:cell surface"/>
    <property type="evidence" value="ECO:0007669"/>
    <property type="project" value="TreeGrafter"/>
</dbReference>
<evidence type="ECO:0000313" key="11">
    <source>
        <dbReference type="Proteomes" id="UP001178461"/>
    </source>
</evidence>
<keyword evidence="4" id="KW-0430">Lectin</keyword>
<evidence type="ECO:0000256" key="2">
    <source>
        <dbReference type="ARBA" id="ARBA00004613"/>
    </source>
</evidence>
<dbReference type="SUPFAM" id="SSF56436">
    <property type="entry name" value="C-type lectin-like"/>
    <property type="match status" value="1"/>
</dbReference>
<sequence length="250" mass="28071">MNKGSHPTRVHCQVENAPCYFNFRPRENQGRHKPKFPLQDDRLRQARRHRFIIGSGCVAILILVGAVIGLGFWVFQMKQALAKALTCPGPSNGTQQTRTTPGQCQTLRQFLCKPHGNHVAENSDCKLCPENWQRHGDKCYWISREKGTWNKSQNDCAAKDSQLAVIQKQVELDFIRHKTDGGQLLWIGVTTIPPAHEWSWVDGSPLNDTLLQVTGLAEANSCGMLKGKRVNSEACSAIAKWICETEVRLV</sequence>
<dbReference type="GO" id="GO:0005886">
    <property type="term" value="C:plasma membrane"/>
    <property type="evidence" value="ECO:0007669"/>
    <property type="project" value="TreeGrafter"/>
</dbReference>
<dbReference type="InterPro" id="IPR033992">
    <property type="entry name" value="NKR-like_CTLD"/>
</dbReference>
<dbReference type="SMART" id="SM00034">
    <property type="entry name" value="CLECT"/>
    <property type="match status" value="1"/>
</dbReference>
<dbReference type="InterPro" id="IPR001304">
    <property type="entry name" value="C-type_lectin-like"/>
</dbReference>
<dbReference type="AlphaFoldDB" id="A0AA35P185"/>
<keyword evidence="11" id="KW-1185">Reference proteome</keyword>
<evidence type="ECO:0000259" key="9">
    <source>
        <dbReference type="PROSITE" id="PS50041"/>
    </source>
</evidence>
<dbReference type="GO" id="GO:0042269">
    <property type="term" value="P:regulation of natural killer cell mediated cytotoxicity"/>
    <property type="evidence" value="ECO:0007669"/>
    <property type="project" value="TreeGrafter"/>
</dbReference>
<dbReference type="GO" id="GO:0030246">
    <property type="term" value="F:carbohydrate binding"/>
    <property type="evidence" value="ECO:0007669"/>
    <property type="project" value="UniProtKB-KW"/>
</dbReference>
<dbReference type="Pfam" id="PF00059">
    <property type="entry name" value="Lectin_C"/>
    <property type="match status" value="1"/>
</dbReference>
<dbReference type="EMBL" id="OX395127">
    <property type="protein sequence ID" value="CAI5767962.1"/>
    <property type="molecule type" value="Genomic_DNA"/>
</dbReference>
<keyword evidence="7" id="KW-1015">Disulfide bond</keyword>
<dbReference type="PROSITE" id="PS50041">
    <property type="entry name" value="C_TYPE_LECTIN_2"/>
    <property type="match status" value="1"/>
</dbReference>
<gene>
    <name evidence="10" type="ORF">PODLI_1B042768</name>
</gene>
<evidence type="ECO:0000256" key="3">
    <source>
        <dbReference type="ARBA" id="ARBA00022525"/>
    </source>
</evidence>
<dbReference type="GO" id="GO:0005576">
    <property type="term" value="C:extracellular region"/>
    <property type="evidence" value="ECO:0007669"/>
    <property type="project" value="UniProtKB-SubCell"/>
</dbReference>
<protein>
    <recommendedName>
        <fullName evidence="9">C-type lectin domain-containing protein</fullName>
    </recommendedName>
</protein>
<dbReference type="InterPro" id="IPR016187">
    <property type="entry name" value="CTDL_fold"/>
</dbReference>
<comment type="subcellular location">
    <subcellularLocation>
        <location evidence="1">Membrane</location>
        <topology evidence="1">Single-pass type II membrane protein</topology>
    </subcellularLocation>
    <subcellularLocation>
        <location evidence="2">Secreted</location>
    </subcellularLocation>
</comment>
<dbReference type="GO" id="GO:0038023">
    <property type="term" value="F:signaling receptor activity"/>
    <property type="evidence" value="ECO:0007669"/>
    <property type="project" value="TreeGrafter"/>
</dbReference>
<proteinExistence type="predicted"/>
<evidence type="ECO:0000256" key="8">
    <source>
        <dbReference type="SAM" id="Phobius"/>
    </source>
</evidence>
<dbReference type="PANTHER" id="PTHR46784">
    <property type="entry name" value="KILLER CELL LECTIN-LIKE RECEPTOR SUBFAMILY B MEMBER 1"/>
    <property type="match status" value="1"/>
</dbReference>
<dbReference type="CDD" id="cd03593">
    <property type="entry name" value="CLECT_NK_receptors_like"/>
    <property type="match status" value="1"/>
</dbReference>
<keyword evidence="8" id="KW-0812">Transmembrane</keyword>
<evidence type="ECO:0000256" key="1">
    <source>
        <dbReference type="ARBA" id="ARBA00004606"/>
    </source>
</evidence>
<evidence type="ECO:0000256" key="5">
    <source>
        <dbReference type="ARBA" id="ARBA00022968"/>
    </source>
</evidence>
<dbReference type="Proteomes" id="UP001178461">
    <property type="component" value="Chromosome 2"/>
</dbReference>
<name>A0AA35P185_9SAUR</name>
<dbReference type="Gene3D" id="3.10.100.10">
    <property type="entry name" value="Mannose-Binding Protein A, subunit A"/>
    <property type="match status" value="1"/>
</dbReference>